<evidence type="ECO:0000256" key="2">
    <source>
        <dbReference type="ARBA" id="ARBA00022737"/>
    </source>
</evidence>
<dbReference type="InterPro" id="IPR027417">
    <property type="entry name" value="P-loop_NTPase"/>
</dbReference>
<evidence type="ECO:0000259" key="3">
    <source>
        <dbReference type="PROSITE" id="PS50837"/>
    </source>
</evidence>
<evidence type="ECO:0000313" key="4">
    <source>
        <dbReference type="EMBL" id="KAE8300993.1"/>
    </source>
</evidence>
<dbReference type="Proteomes" id="UP000424527">
    <property type="component" value="Unassembled WGS sequence"/>
</dbReference>
<sequence length="534" mass="61347">MDLQICLRNALKNKYQELNEAHLSNSLLPSRLCFRPLNASVLQQHEFRFVDKSNLDTLLSFPPAQVARILLCDCKHDSSKRTVITLGVCGVGKSTTVQRCALEWAEENWYHGIRLLFPLTFWELNVLKHKLSLIELLQTFYPDLKELDVSTLNNNNVWFILDGLDEYHLPLNFSCRRVNDILEISKVDILVTNLIRGNLLPKAHIWITTRHAAATQIPESFLLKVTEVLGFSDEQKEQHFREVIGNVDLANKAIDHVKVSRSLDFLCQIPPICSIMANVLKKHVETVDKFKFSPLNLTQIYTNLVQTSNPVIVSKLGMLALHRMDQNNVIYEHDLKEGNVSPEEASAFSKECPLVLREEKGLRNTTVFRFGQSSIQEFLAASAEIDNMEANPLRSGRCQYLVEQALQNPEGKMDVFLRFIFGLIKERRVLESSNQLFAYTKRMLLENIMSDSAVGLFHCLREYDSQVLLSEVKKFQKLNISPVSEVTNMQWSFISQRTRAFEGMRDSFEMEVSTRCDERLLRQLPALLKSRKAK</sequence>
<feature type="domain" description="NACHT" evidence="3">
    <location>
        <begin position="81"/>
        <end position="210"/>
    </location>
</feature>
<evidence type="ECO:0000313" key="5">
    <source>
        <dbReference type="Proteomes" id="UP000424527"/>
    </source>
</evidence>
<name>A0A6G0JBS0_LARCR</name>
<dbReference type="Pfam" id="PF17776">
    <property type="entry name" value="NLRC4_HD2"/>
    <property type="match status" value="1"/>
</dbReference>
<comment type="caution">
    <text evidence="4">The sequence shown here is derived from an EMBL/GenBank/DDBJ whole genome shotgun (WGS) entry which is preliminary data.</text>
</comment>
<dbReference type="InterPro" id="IPR051261">
    <property type="entry name" value="NLR"/>
</dbReference>
<evidence type="ECO:0000256" key="1">
    <source>
        <dbReference type="ARBA" id="ARBA00022614"/>
    </source>
</evidence>
<gene>
    <name evidence="4" type="ORF">D5F01_LYC01142</name>
</gene>
<dbReference type="PANTHER" id="PTHR24106">
    <property type="entry name" value="NACHT, LRR AND CARD DOMAINS-CONTAINING"/>
    <property type="match status" value="1"/>
</dbReference>
<reference evidence="4 5" key="1">
    <citation type="submission" date="2019-07" db="EMBL/GenBank/DDBJ databases">
        <title>Chromosome genome assembly for large yellow croaker.</title>
        <authorList>
            <person name="Xiao S."/>
        </authorList>
    </citation>
    <scope>NUCLEOTIDE SEQUENCE [LARGE SCALE GENOMIC DNA]</scope>
    <source>
        <strain evidence="4">JMULYC20181020</strain>
        <tissue evidence="4">Muscle</tissue>
    </source>
</reference>
<dbReference type="Gene3D" id="3.40.50.300">
    <property type="entry name" value="P-loop containing nucleotide triphosphate hydrolases"/>
    <property type="match status" value="1"/>
</dbReference>
<keyword evidence="2" id="KW-0677">Repeat</keyword>
<organism evidence="4 5">
    <name type="scientific">Larimichthys crocea</name>
    <name type="common">Large yellow croaker</name>
    <name type="synonym">Pseudosciaena crocea</name>
    <dbReference type="NCBI Taxonomy" id="215358"/>
    <lineage>
        <taxon>Eukaryota</taxon>
        <taxon>Metazoa</taxon>
        <taxon>Chordata</taxon>
        <taxon>Craniata</taxon>
        <taxon>Vertebrata</taxon>
        <taxon>Euteleostomi</taxon>
        <taxon>Actinopterygii</taxon>
        <taxon>Neopterygii</taxon>
        <taxon>Teleostei</taxon>
        <taxon>Neoteleostei</taxon>
        <taxon>Acanthomorphata</taxon>
        <taxon>Eupercaria</taxon>
        <taxon>Sciaenidae</taxon>
        <taxon>Larimichthys</taxon>
    </lineage>
</organism>
<keyword evidence="1" id="KW-0433">Leucine-rich repeat</keyword>
<protein>
    <submittedName>
        <fullName evidence="4">Protein NLRC3</fullName>
    </submittedName>
</protein>
<dbReference type="InterPro" id="IPR007111">
    <property type="entry name" value="NACHT_NTPase"/>
</dbReference>
<dbReference type="AlphaFoldDB" id="A0A6G0JBS0"/>
<dbReference type="InterPro" id="IPR041267">
    <property type="entry name" value="NLRP_HD2"/>
</dbReference>
<dbReference type="EMBL" id="REGW02000001">
    <property type="protein sequence ID" value="KAE8300993.1"/>
    <property type="molecule type" value="Genomic_DNA"/>
</dbReference>
<dbReference type="Pfam" id="PF05729">
    <property type="entry name" value="NACHT"/>
    <property type="match status" value="1"/>
</dbReference>
<keyword evidence="5" id="KW-1185">Reference proteome</keyword>
<accession>A0A6G0JBS0</accession>
<proteinExistence type="predicted"/>
<dbReference type="PROSITE" id="PS50837">
    <property type="entry name" value="NACHT"/>
    <property type="match status" value="1"/>
</dbReference>